<protein>
    <submittedName>
        <fullName evidence="1">Uncharacterized protein</fullName>
    </submittedName>
</protein>
<evidence type="ECO:0000313" key="2">
    <source>
        <dbReference type="Proteomes" id="UP001642900"/>
    </source>
</evidence>
<dbReference type="Proteomes" id="UP001642900">
    <property type="component" value="Unassembled WGS sequence"/>
</dbReference>
<organism evidence="1 2">
    <name type="scientific">Allomesorhizobium camelthorni</name>
    <dbReference type="NCBI Taxonomy" id="475069"/>
    <lineage>
        <taxon>Bacteria</taxon>
        <taxon>Pseudomonadati</taxon>
        <taxon>Pseudomonadota</taxon>
        <taxon>Alphaproteobacteria</taxon>
        <taxon>Hyphomicrobiales</taxon>
        <taxon>Phyllobacteriaceae</taxon>
        <taxon>Allomesorhizobium</taxon>
    </lineage>
</organism>
<reference evidence="1 2" key="1">
    <citation type="submission" date="2020-02" db="EMBL/GenBank/DDBJ databases">
        <title>Genome sequence of strain CCNWXJ40-4.</title>
        <authorList>
            <person name="Gao J."/>
            <person name="Sun J."/>
        </authorList>
    </citation>
    <scope>NUCLEOTIDE SEQUENCE [LARGE SCALE GENOMIC DNA]</scope>
    <source>
        <strain evidence="1 2">CCNWXJ 40-4</strain>
    </source>
</reference>
<proteinExistence type="predicted"/>
<dbReference type="InterPro" id="IPR058979">
    <property type="entry name" value="LysC-like"/>
</dbReference>
<name>A0A6G4W8C5_9HYPH</name>
<dbReference type="RefSeq" id="WP_165023869.1">
    <property type="nucleotide sequence ID" value="NZ_JAAKZF010000003.1"/>
</dbReference>
<evidence type="ECO:0000313" key="1">
    <source>
        <dbReference type="EMBL" id="NGO50410.1"/>
    </source>
</evidence>
<accession>A0A6G4W8C5</accession>
<comment type="caution">
    <text evidence="1">The sequence shown here is derived from an EMBL/GenBank/DDBJ whole genome shotgun (WGS) entry which is preliminary data.</text>
</comment>
<gene>
    <name evidence="1" type="ORF">G6N73_04315</name>
</gene>
<dbReference type="Pfam" id="PF23793">
    <property type="entry name" value="LysC"/>
    <property type="match status" value="1"/>
</dbReference>
<dbReference type="EMBL" id="JAAKZF010000003">
    <property type="protein sequence ID" value="NGO50410.1"/>
    <property type="molecule type" value="Genomic_DNA"/>
</dbReference>
<sequence>MTDEPMVVTAPVVIRETVPAALVRPCPPKSRKPLATTGDLVNRLTYTEGALATCSAQVDGIRKWNEVQK</sequence>
<dbReference type="AlphaFoldDB" id="A0A6G4W8C5"/>
<keyword evidence="2" id="KW-1185">Reference proteome</keyword>